<dbReference type="EMBL" id="LAZR01001957">
    <property type="protein sequence ID" value="KKN36559.1"/>
    <property type="molecule type" value="Genomic_DNA"/>
</dbReference>
<proteinExistence type="predicted"/>
<gene>
    <name evidence="1" type="ORF">LCGC14_0772280</name>
</gene>
<reference evidence="1" key="1">
    <citation type="journal article" date="2015" name="Nature">
        <title>Complex archaea that bridge the gap between prokaryotes and eukaryotes.</title>
        <authorList>
            <person name="Spang A."/>
            <person name="Saw J.H."/>
            <person name="Jorgensen S.L."/>
            <person name="Zaremba-Niedzwiedzka K."/>
            <person name="Martijn J."/>
            <person name="Lind A.E."/>
            <person name="van Eijk R."/>
            <person name="Schleper C."/>
            <person name="Guy L."/>
            <person name="Ettema T.J."/>
        </authorList>
    </citation>
    <scope>NUCLEOTIDE SEQUENCE</scope>
</reference>
<name>A0A0F9Q219_9ZZZZ</name>
<sequence>MATATLPEAVEASTLFRLSNSETVPLDLAIARKHRDMPGSPTERELTPKRLKHLIDKIKQGLFVCPCWAVVRYKSIDYRMNGQHSSTALCDAHEFFPEGLSVHVDTYEADTEAGVAQLFRQFDDRVSGRSGLDISGAYQGLFDAIRHVPRKEAWQAAKGISWFVRTIEKMSIVTGDDVGELFMVRLYDGFIEWLSGVMTIKTPEMRSDPVIGAMYGTFLASEERARSFWSAVARGGEEDGTAPSQLSIQLVAAKGQKNPDKKLVPMQLYGICVRAWNCYVDGDTPKAAFTQQKKKPLPEIAS</sequence>
<comment type="caution">
    <text evidence="1">The sequence shown here is derived from an EMBL/GenBank/DDBJ whole genome shotgun (WGS) entry which is preliminary data.</text>
</comment>
<evidence type="ECO:0000313" key="1">
    <source>
        <dbReference type="EMBL" id="KKN36559.1"/>
    </source>
</evidence>
<organism evidence="1">
    <name type="scientific">marine sediment metagenome</name>
    <dbReference type="NCBI Taxonomy" id="412755"/>
    <lineage>
        <taxon>unclassified sequences</taxon>
        <taxon>metagenomes</taxon>
        <taxon>ecological metagenomes</taxon>
    </lineage>
</organism>
<accession>A0A0F9Q219</accession>
<protein>
    <submittedName>
        <fullName evidence="1">Uncharacterized protein</fullName>
    </submittedName>
</protein>
<dbReference type="AlphaFoldDB" id="A0A0F9Q219"/>